<accession>A0A645C2V2</accession>
<dbReference type="Gene3D" id="3.40.50.1000">
    <property type="entry name" value="HAD superfamily/HAD-like"/>
    <property type="match status" value="1"/>
</dbReference>
<dbReference type="EMBL" id="VSSQ01024529">
    <property type="protein sequence ID" value="MPM72100.1"/>
    <property type="molecule type" value="Genomic_DNA"/>
</dbReference>
<dbReference type="InterPro" id="IPR036412">
    <property type="entry name" value="HAD-like_sf"/>
</dbReference>
<gene>
    <name evidence="1" type="ORF">SDC9_119073</name>
</gene>
<evidence type="ECO:0000313" key="1">
    <source>
        <dbReference type="EMBL" id="MPM72100.1"/>
    </source>
</evidence>
<proteinExistence type="predicted"/>
<protein>
    <submittedName>
        <fullName evidence="1">Uncharacterized protein</fullName>
    </submittedName>
</protein>
<comment type="caution">
    <text evidence="1">The sequence shown here is derived from an EMBL/GenBank/DDBJ whole genome shotgun (WGS) entry which is preliminary data.</text>
</comment>
<dbReference type="InterPro" id="IPR023214">
    <property type="entry name" value="HAD_sf"/>
</dbReference>
<organism evidence="1">
    <name type="scientific">bioreactor metagenome</name>
    <dbReference type="NCBI Taxonomy" id="1076179"/>
    <lineage>
        <taxon>unclassified sequences</taxon>
        <taxon>metagenomes</taxon>
        <taxon>ecological metagenomes</taxon>
    </lineage>
</organism>
<name>A0A645C2V2_9ZZZZ</name>
<dbReference type="SUPFAM" id="SSF56784">
    <property type="entry name" value="HAD-like"/>
    <property type="match status" value="1"/>
</dbReference>
<sequence>MSFFVLAPAEKMSRLLQRLDALSCRGQFTLTQHPDMEHPGYEKLEITSAQADAGTALAKLATRCNAAETAAFGDPQSDAALLAAANEAYLARPQQNDTGLPVLAGAQNGENVTRAMQRLAAGRTPRGL</sequence>
<reference evidence="1" key="1">
    <citation type="submission" date="2019-08" db="EMBL/GenBank/DDBJ databases">
        <authorList>
            <person name="Kucharzyk K."/>
            <person name="Murdoch R.W."/>
            <person name="Higgins S."/>
            <person name="Loffler F."/>
        </authorList>
    </citation>
    <scope>NUCLEOTIDE SEQUENCE</scope>
</reference>
<dbReference type="AlphaFoldDB" id="A0A645C2V2"/>